<dbReference type="HOGENOM" id="CLU_009583_11_2_10"/>
<dbReference type="GO" id="GO:0016757">
    <property type="term" value="F:glycosyltransferase activity"/>
    <property type="evidence" value="ECO:0007669"/>
    <property type="project" value="UniProtKB-ARBA"/>
</dbReference>
<dbReference type="OrthoDB" id="9811902at2"/>
<dbReference type="RefSeq" id="WP_014681410.1">
    <property type="nucleotide sequence ID" value="NC_017770.1"/>
</dbReference>
<reference evidence="1" key="1">
    <citation type="submission" date="2012-02" db="EMBL/GenBank/DDBJ databases">
        <title>The complete genome of Solitalea canadensis DSM 3403.</title>
        <authorList>
            <consortium name="US DOE Joint Genome Institute (JGI-PGF)"/>
            <person name="Lucas S."/>
            <person name="Copeland A."/>
            <person name="Lapidus A."/>
            <person name="Glavina del Rio T."/>
            <person name="Dalin E."/>
            <person name="Tice H."/>
            <person name="Bruce D."/>
            <person name="Goodwin L."/>
            <person name="Pitluck S."/>
            <person name="Peters L."/>
            <person name="Ovchinnikova G."/>
            <person name="Lu M."/>
            <person name="Kyrpides N."/>
            <person name="Mavromatis K."/>
            <person name="Ivanova N."/>
            <person name="Brettin T."/>
            <person name="Detter J.C."/>
            <person name="Han C."/>
            <person name="Larimer F."/>
            <person name="Land M."/>
            <person name="Hauser L."/>
            <person name="Markowitz V."/>
            <person name="Cheng J.-F."/>
            <person name="Hugenholtz P."/>
            <person name="Woyke T."/>
            <person name="Wu D."/>
            <person name="Spring S."/>
            <person name="Schroeder M."/>
            <person name="Kopitz M."/>
            <person name="Brambilla E."/>
            <person name="Klenk H.-P."/>
            <person name="Eisen J.A."/>
        </authorList>
    </citation>
    <scope>NUCLEOTIDE SEQUENCE</scope>
    <source>
        <strain evidence="1">DSM 3403</strain>
    </source>
</reference>
<dbReference type="SUPFAM" id="SSF53756">
    <property type="entry name" value="UDP-Glycosyltransferase/glycogen phosphorylase"/>
    <property type="match status" value="1"/>
</dbReference>
<organism evidence="1 2">
    <name type="scientific">Solitalea canadensis (strain ATCC 29591 / DSM 3403 / JCM 21819 / LMG 8368 / NBRC 15130 / NCIMB 12057 / USAM 9D)</name>
    <name type="common">Flexibacter canadensis</name>
    <dbReference type="NCBI Taxonomy" id="929556"/>
    <lineage>
        <taxon>Bacteria</taxon>
        <taxon>Pseudomonadati</taxon>
        <taxon>Bacteroidota</taxon>
        <taxon>Sphingobacteriia</taxon>
        <taxon>Sphingobacteriales</taxon>
        <taxon>Sphingobacteriaceae</taxon>
        <taxon>Solitalea</taxon>
    </lineage>
</organism>
<evidence type="ECO:0000313" key="1">
    <source>
        <dbReference type="EMBL" id="AFD08185.1"/>
    </source>
</evidence>
<accession>H8KNQ2</accession>
<dbReference type="EMBL" id="CP003349">
    <property type="protein sequence ID" value="AFD08185.1"/>
    <property type="molecule type" value="Genomic_DNA"/>
</dbReference>
<dbReference type="CDD" id="cd03794">
    <property type="entry name" value="GT4_WbuB-like"/>
    <property type="match status" value="1"/>
</dbReference>
<dbReference type="Proteomes" id="UP000007590">
    <property type="component" value="Chromosome"/>
</dbReference>
<proteinExistence type="predicted"/>
<dbReference type="eggNOG" id="COG0438">
    <property type="taxonomic scope" value="Bacteria"/>
</dbReference>
<dbReference type="Pfam" id="PF13692">
    <property type="entry name" value="Glyco_trans_1_4"/>
    <property type="match status" value="1"/>
</dbReference>
<protein>
    <submittedName>
        <fullName evidence="1">Glycosyltransferase</fullName>
    </submittedName>
</protein>
<dbReference type="Gene3D" id="3.40.50.2000">
    <property type="entry name" value="Glycogen Phosphorylase B"/>
    <property type="match status" value="2"/>
</dbReference>
<dbReference type="AlphaFoldDB" id="H8KNQ2"/>
<evidence type="ECO:0000313" key="2">
    <source>
        <dbReference type="Proteomes" id="UP000007590"/>
    </source>
</evidence>
<dbReference type="STRING" id="929556.Solca_3172"/>
<keyword evidence="2" id="KW-1185">Reference proteome</keyword>
<sequence length="408" mass="46736">MTKKVVWIICQYAAPLKYGFGSRHFYLAEEWIKQGYEVTIFTSSFNHFIHTKPVINGNYTYEKINDITVCWVKGNTYRKPSGLGRVFSWLLFSLRMLWIRVGDEVKKPDVIIVSSPSIFPIINGYLFKRKFKSKLIMEIRDIWPLTLTTIGKYPKGHPLIVVLSWLEKFAYSKSDFIVSTMPKADLHVREVVNNDFNFKCIPQGIDKEILKETQSVLNPSFEENFPKDKFIIGYAGTIGAANNLETLIETAKCFEKSGLRQFHFLILGDGYKKEELQQSAAGLSNVSFLGKVAKKDVKPFLEKCHVLYDGVKSTPLYQFGLSRNKWVDYMLSGRPIIVSYTGYVSMINEANCGLVVPAEDVEALKNALQSYLFMSNDQLNEIGLRGKKYIIENRTFDKLALSYSELFN</sequence>
<dbReference type="PANTHER" id="PTHR12526:SF622">
    <property type="entry name" value="GLYCOSYLTRANSFERASE (GROUP I)"/>
    <property type="match status" value="1"/>
</dbReference>
<gene>
    <name evidence="1" type="ordered locus">Solca_3172</name>
</gene>
<keyword evidence="1" id="KW-0808">Transferase</keyword>
<name>H8KNQ2_SOLCM</name>
<dbReference type="PANTHER" id="PTHR12526">
    <property type="entry name" value="GLYCOSYLTRANSFERASE"/>
    <property type="match status" value="1"/>
</dbReference>
<dbReference type="KEGG" id="scn:Solca_3172"/>